<name>A0A0X7JZ13_9PSED</name>
<evidence type="ECO:0000313" key="1">
    <source>
        <dbReference type="EMBL" id="KWU48674.1"/>
    </source>
</evidence>
<dbReference type="AlphaFoldDB" id="A0A0X7JZ13"/>
<dbReference type="Proteomes" id="UP000067111">
    <property type="component" value="Unassembled WGS sequence"/>
</dbReference>
<reference evidence="2" key="1">
    <citation type="submission" date="2016-01" db="EMBL/GenBank/DDBJ databases">
        <authorList>
            <person name="Gamez R.M."/>
            <person name="Rodriguez F."/>
            <person name="Bernal J.F."/>
            <person name="Agarwala R."/>
            <person name="Landsman D."/>
            <person name="Marino-Ramirez L."/>
        </authorList>
    </citation>
    <scope>NUCLEOTIDE SEQUENCE [LARGE SCALE GENOMIC DNA]</scope>
    <source>
        <strain evidence="2">Ps006</strain>
    </source>
</reference>
<dbReference type="EMBL" id="LRMR01000033">
    <property type="protein sequence ID" value="KWU48674.1"/>
    <property type="molecule type" value="Genomic_DNA"/>
</dbReference>
<organism evidence="1 2">
    <name type="scientific">Pseudomonas palleroniana</name>
    <dbReference type="NCBI Taxonomy" id="191390"/>
    <lineage>
        <taxon>Bacteria</taxon>
        <taxon>Pseudomonadati</taxon>
        <taxon>Pseudomonadota</taxon>
        <taxon>Gammaproteobacteria</taxon>
        <taxon>Pseudomonadales</taxon>
        <taxon>Pseudomonadaceae</taxon>
        <taxon>Pseudomonas</taxon>
    </lineage>
</organism>
<comment type="caution">
    <text evidence="1">The sequence shown here is derived from an EMBL/GenBank/DDBJ whole genome shotgun (WGS) entry which is preliminary data.</text>
</comment>
<accession>A0A0X7JZ13</accession>
<sequence length="88" mass="9752">MAQCSLSEGFVVAGGYQKKGRLAQDSWWLVTDFAGGELGREWLRSRQAAAGRCFEHGDLAWQAEAAEQLKQQAVDFACTCKPLQTRDD</sequence>
<protein>
    <submittedName>
        <fullName evidence="1">Uncharacterized protein</fullName>
    </submittedName>
</protein>
<evidence type="ECO:0000313" key="2">
    <source>
        <dbReference type="Proteomes" id="UP000067111"/>
    </source>
</evidence>
<proteinExistence type="predicted"/>
<gene>
    <name evidence="1" type="ORF">AWV77_22440</name>
</gene>